<reference evidence="1" key="1">
    <citation type="submission" date="2020-01" db="EMBL/GenBank/DDBJ databases">
        <authorList>
            <consortium name="DOE Joint Genome Institute"/>
            <person name="Haridas S."/>
            <person name="Albert R."/>
            <person name="Binder M."/>
            <person name="Bloem J."/>
            <person name="Labutti K."/>
            <person name="Salamov A."/>
            <person name="Andreopoulos B."/>
            <person name="Baker S.E."/>
            <person name="Barry K."/>
            <person name="Bills G."/>
            <person name="Bluhm B.H."/>
            <person name="Cannon C."/>
            <person name="Castanera R."/>
            <person name="Culley D.E."/>
            <person name="Daum C."/>
            <person name="Ezra D."/>
            <person name="Gonzalez J.B."/>
            <person name="Henrissat B."/>
            <person name="Kuo A."/>
            <person name="Liang C."/>
            <person name="Lipzen A."/>
            <person name="Lutzoni F."/>
            <person name="Magnuson J."/>
            <person name="Mondo S."/>
            <person name="Nolan M."/>
            <person name="Ohm R."/>
            <person name="Pangilinan J."/>
            <person name="Park H.-J."/>
            <person name="Ramirez L."/>
            <person name="Alfaro M."/>
            <person name="Sun H."/>
            <person name="Tritt A."/>
            <person name="Yoshinaga Y."/>
            <person name="Zwiers L.-H."/>
            <person name="Turgeon B.G."/>
            <person name="Goodwin S.B."/>
            <person name="Spatafora J.W."/>
            <person name="Crous P.W."/>
            <person name="Grigoriev I.V."/>
        </authorList>
    </citation>
    <scope>NUCLEOTIDE SEQUENCE</scope>
    <source>
        <strain evidence="1">IPT5</strain>
    </source>
</reference>
<accession>A0A6A7BCY4</accession>
<name>A0A6A7BCY4_9PLEO</name>
<gene>
    <name evidence="1" type="ORF">T440DRAFT_303489</name>
</gene>
<evidence type="ECO:0000313" key="2">
    <source>
        <dbReference type="Proteomes" id="UP000799423"/>
    </source>
</evidence>
<organism evidence="1 2">
    <name type="scientific">Plenodomus tracheiphilus IPT5</name>
    <dbReference type="NCBI Taxonomy" id="1408161"/>
    <lineage>
        <taxon>Eukaryota</taxon>
        <taxon>Fungi</taxon>
        <taxon>Dikarya</taxon>
        <taxon>Ascomycota</taxon>
        <taxon>Pezizomycotina</taxon>
        <taxon>Dothideomycetes</taxon>
        <taxon>Pleosporomycetidae</taxon>
        <taxon>Pleosporales</taxon>
        <taxon>Pleosporineae</taxon>
        <taxon>Leptosphaeriaceae</taxon>
        <taxon>Plenodomus</taxon>
    </lineage>
</organism>
<protein>
    <submittedName>
        <fullName evidence="1">Uncharacterized protein</fullName>
    </submittedName>
</protein>
<dbReference type="Proteomes" id="UP000799423">
    <property type="component" value="Unassembled WGS sequence"/>
</dbReference>
<keyword evidence="2" id="KW-1185">Reference proteome</keyword>
<sequence length="173" mass="19868">MRRRHCHDELCCSCVVLCTAGDRACSRPTTCLAAPPVPYPHLWDRHTAEMRRTGCHGTQRSILWGETEARAEIVALRNNILEPHPVGYAQCQDWMYGQIRRQLVCNHKGHEPQHFMTSDINRVPIMYQYLNCLTMNVYCSGVQHHAALSCYCFLSRLGVRIQIAWPIPADYAE</sequence>
<evidence type="ECO:0000313" key="1">
    <source>
        <dbReference type="EMBL" id="KAF2853366.1"/>
    </source>
</evidence>
<proteinExistence type="predicted"/>
<dbReference type="AlphaFoldDB" id="A0A6A7BCY4"/>
<dbReference type="EMBL" id="MU006295">
    <property type="protein sequence ID" value="KAF2853366.1"/>
    <property type="molecule type" value="Genomic_DNA"/>
</dbReference>